<sequence length="322" mass="36279">MPDVSTTVNGSVIGYVIAMVLLGISLVQTWTYFHTNRDRWPLRLFVVIIVLLDMSETYCATYMVHYYLVTKFGEVDALGSPITMVSVEFAITSVMYFLVHIFFARRLWMLGKSLWLPGIILFTSTAMLAAAASAVSAQLSEGHMFDDFHQRRILIESSLCHALGVVTDVLVTIGLYRTLATTQTDFKNTRLVLQRILYFTVTRGILVSTVQVGHVAMYVIHPETILFWVTLYLILTKLYVLTTLVTLNSRESLSETLRGVNTDEFRLSFVHSLTSRVDKANEPVTFRSTESRKYSGNILVAPSDYSANEGQEIHALPPDQKV</sequence>
<evidence type="ECO:0000259" key="2">
    <source>
        <dbReference type="Pfam" id="PF20152"/>
    </source>
</evidence>
<comment type="caution">
    <text evidence="3">The sequence shown here is derived from an EMBL/GenBank/DDBJ whole genome shotgun (WGS) entry which is preliminary data.</text>
</comment>
<evidence type="ECO:0000313" key="3">
    <source>
        <dbReference type="EMBL" id="KAF9455990.1"/>
    </source>
</evidence>
<keyword evidence="1" id="KW-1133">Transmembrane helix</keyword>
<keyword evidence="1" id="KW-0472">Membrane</keyword>
<proteinExistence type="predicted"/>
<dbReference type="AlphaFoldDB" id="A0A9P5XUK6"/>
<evidence type="ECO:0000313" key="4">
    <source>
        <dbReference type="Proteomes" id="UP000807353"/>
    </source>
</evidence>
<dbReference type="OrthoDB" id="2864380at2759"/>
<organism evidence="3 4">
    <name type="scientific">Collybia nuda</name>
    <dbReference type="NCBI Taxonomy" id="64659"/>
    <lineage>
        <taxon>Eukaryota</taxon>
        <taxon>Fungi</taxon>
        <taxon>Dikarya</taxon>
        <taxon>Basidiomycota</taxon>
        <taxon>Agaricomycotina</taxon>
        <taxon>Agaricomycetes</taxon>
        <taxon>Agaricomycetidae</taxon>
        <taxon>Agaricales</taxon>
        <taxon>Tricholomatineae</taxon>
        <taxon>Clitocybaceae</taxon>
        <taxon>Collybia</taxon>
    </lineage>
</organism>
<evidence type="ECO:0000256" key="1">
    <source>
        <dbReference type="SAM" id="Phobius"/>
    </source>
</evidence>
<dbReference type="PANTHER" id="PTHR40465:SF1">
    <property type="entry name" value="DUF6534 DOMAIN-CONTAINING PROTEIN"/>
    <property type="match status" value="1"/>
</dbReference>
<feature type="domain" description="DUF6534" evidence="2">
    <location>
        <begin position="165"/>
        <end position="252"/>
    </location>
</feature>
<dbReference type="InterPro" id="IPR045339">
    <property type="entry name" value="DUF6534"/>
</dbReference>
<dbReference type="Proteomes" id="UP000807353">
    <property type="component" value="Unassembled WGS sequence"/>
</dbReference>
<accession>A0A9P5XUK6</accession>
<feature type="transmembrane region" description="Helical" evidence="1">
    <location>
        <begin position="225"/>
        <end position="247"/>
    </location>
</feature>
<gene>
    <name evidence="3" type="ORF">BDZ94DRAFT_1315614</name>
</gene>
<dbReference type="Pfam" id="PF20152">
    <property type="entry name" value="DUF6534"/>
    <property type="match status" value="1"/>
</dbReference>
<dbReference type="PANTHER" id="PTHR40465">
    <property type="entry name" value="CHROMOSOME 1, WHOLE GENOME SHOTGUN SEQUENCE"/>
    <property type="match status" value="1"/>
</dbReference>
<dbReference type="EMBL" id="MU150479">
    <property type="protein sequence ID" value="KAF9455990.1"/>
    <property type="molecule type" value="Genomic_DNA"/>
</dbReference>
<protein>
    <recommendedName>
        <fullName evidence="2">DUF6534 domain-containing protein</fullName>
    </recommendedName>
</protein>
<keyword evidence="1" id="KW-0812">Transmembrane</keyword>
<feature type="transmembrane region" description="Helical" evidence="1">
    <location>
        <begin position="81"/>
        <end position="102"/>
    </location>
</feature>
<feature type="transmembrane region" description="Helical" evidence="1">
    <location>
        <begin position="196"/>
        <end position="219"/>
    </location>
</feature>
<feature type="transmembrane region" description="Helical" evidence="1">
    <location>
        <begin position="12"/>
        <end position="33"/>
    </location>
</feature>
<reference evidence="3" key="1">
    <citation type="submission" date="2020-11" db="EMBL/GenBank/DDBJ databases">
        <authorList>
            <consortium name="DOE Joint Genome Institute"/>
            <person name="Ahrendt S."/>
            <person name="Riley R."/>
            <person name="Andreopoulos W."/>
            <person name="Labutti K."/>
            <person name="Pangilinan J."/>
            <person name="Ruiz-Duenas F.J."/>
            <person name="Barrasa J.M."/>
            <person name="Sanchez-Garcia M."/>
            <person name="Camarero S."/>
            <person name="Miyauchi S."/>
            <person name="Serrano A."/>
            <person name="Linde D."/>
            <person name="Babiker R."/>
            <person name="Drula E."/>
            <person name="Ayuso-Fernandez I."/>
            <person name="Pacheco R."/>
            <person name="Padilla G."/>
            <person name="Ferreira P."/>
            <person name="Barriuso J."/>
            <person name="Kellner H."/>
            <person name="Castanera R."/>
            <person name="Alfaro M."/>
            <person name="Ramirez L."/>
            <person name="Pisabarro A.G."/>
            <person name="Kuo A."/>
            <person name="Tritt A."/>
            <person name="Lipzen A."/>
            <person name="He G."/>
            <person name="Yan M."/>
            <person name="Ng V."/>
            <person name="Cullen D."/>
            <person name="Martin F."/>
            <person name="Rosso M.-N."/>
            <person name="Henrissat B."/>
            <person name="Hibbett D."/>
            <person name="Martinez A.T."/>
            <person name="Grigoriev I.V."/>
        </authorList>
    </citation>
    <scope>NUCLEOTIDE SEQUENCE</scope>
    <source>
        <strain evidence="3">CBS 247.69</strain>
    </source>
</reference>
<name>A0A9P5XUK6_9AGAR</name>
<feature type="transmembrane region" description="Helical" evidence="1">
    <location>
        <begin position="153"/>
        <end position="176"/>
    </location>
</feature>
<keyword evidence="4" id="KW-1185">Reference proteome</keyword>
<feature type="transmembrane region" description="Helical" evidence="1">
    <location>
        <begin position="45"/>
        <end position="69"/>
    </location>
</feature>
<feature type="transmembrane region" description="Helical" evidence="1">
    <location>
        <begin position="114"/>
        <end position="133"/>
    </location>
</feature>